<organism evidence="1">
    <name type="scientific">Anguilla anguilla</name>
    <name type="common">European freshwater eel</name>
    <name type="synonym">Muraena anguilla</name>
    <dbReference type="NCBI Taxonomy" id="7936"/>
    <lineage>
        <taxon>Eukaryota</taxon>
        <taxon>Metazoa</taxon>
        <taxon>Chordata</taxon>
        <taxon>Craniata</taxon>
        <taxon>Vertebrata</taxon>
        <taxon>Euteleostomi</taxon>
        <taxon>Actinopterygii</taxon>
        <taxon>Neopterygii</taxon>
        <taxon>Teleostei</taxon>
        <taxon>Anguilliformes</taxon>
        <taxon>Anguillidae</taxon>
        <taxon>Anguilla</taxon>
    </lineage>
</organism>
<name>A0A0E9TG67_ANGAN</name>
<dbReference type="EMBL" id="GBXM01056692">
    <property type="protein sequence ID" value="JAH51885.1"/>
    <property type="molecule type" value="Transcribed_RNA"/>
</dbReference>
<accession>A0A0E9TG67</accession>
<sequence length="33" mass="3740">MDQSQTSYDQLDTKILAGFCRNFHQGPSTHSLI</sequence>
<reference evidence="1" key="2">
    <citation type="journal article" date="2015" name="Fish Shellfish Immunol.">
        <title>Early steps in the European eel (Anguilla anguilla)-Vibrio vulnificus interaction in the gills: Role of the RtxA13 toxin.</title>
        <authorList>
            <person name="Callol A."/>
            <person name="Pajuelo D."/>
            <person name="Ebbesson L."/>
            <person name="Teles M."/>
            <person name="MacKenzie S."/>
            <person name="Amaro C."/>
        </authorList>
    </citation>
    <scope>NUCLEOTIDE SEQUENCE</scope>
</reference>
<reference evidence="1" key="1">
    <citation type="submission" date="2014-11" db="EMBL/GenBank/DDBJ databases">
        <authorList>
            <person name="Amaro Gonzalez C."/>
        </authorList>
    </citation>
    <scope>NUCLEOTIDE SEQUENCE</scope>
</reference>
<proteinExistence type="predicted"/>
<protein>
    <submittedName>
        <fullName evidence="1">Uncharacterized protein</fullName>
    </submittedName>
</protein>
<evidence type="ECO:0000313" key="1">
    <source>
        <dbReference type="EMBL" id="JAH51885.1"/>
    </source>
</evidence>
<dbReference type="AlphaFoldDB" id="A0A0E9TG67"/>